<evidence type="ECO:0000256" key="4">
    <source>
        <dbReference type="ARBA" id="ARBA00023172"/>
    </source>
</evidence>
<dbReference type="PANTHER" id="PTHR30349:SF41">
    <property type="entry name" value="INTEGRASE_RECOMBINASE PROTEIN MJ0367-RELATED"/>
    <property type="match status" value="1"/>
</dbReference>
<dbReference type="GO" id="GO:0006310">
    <property type="term" value="P:DNA recombination"/>
    <property type="evidence" value="ECO:0007669"/>
    <property type="project" value="UniProtKB-KW"/>
</dbReference>
<feature type="region of interest" description="Disordered" evidence="5">
    <location>
        <begin position="1"/>
        <end position="30"/>
    </location>
</feature>
<proteinExistence type="inferred from homology"/>
<dbReference type="AlphaFoldDB" id="A0A368T749"/>
<dbReference type="InterPro" id="IPR013762">
    <property type="entry name" value="Integrase-like_cat_sf"/>
</dbReference>
<keyword evidence="4" id="KW-0233">DNA recombination</keyword>
<dbReference type="CDD" id="cd01189">
    <property type="entry name" value="INT_ICEBs1_C_like"/>
    <property type="match status" value="1"/>
</dbReference>
<keyword evidence="8" id="KW-1185">Reference proteome</keyword>
<dbReference type="InterPro" id="IPR004107">
    <property type="entry name" value="Integrase_SAM-like_N"/>
</dbReference>
<reference evidence="7 8" key="1">
    <citation type="submission" date="2018-04" db="EMBL/GenBank/DDBJ databases">
        <title>Novel actinobacteria from marine sediment.</title>
        <authorList>
            <person name="Ng Z.Y."/>
            <person name="Tan G.Y.A."/>
        </authorList>
    </citation>
    <scope>NUCLEOTIDE SEQUENCE [LARGE SCALE GENOMIC DNA]</scope>
    <source>
        <strain evidence="7 8">TPS81</strain>
    </source>
</reference>
<dbReference type="GO" id="GO:0015074">
    <property type="term" value="P:DNA integration"/>
    <property type="evidence" value="ECO:0007669"/>
    <property type="project" value="UniProtKB-KW"/>
</dbReference>
<keyword evidence="3" id="KW-0238">DNA-binding</keyword>
<dbReference type="SUPFAM" id="SSF56349">
    <property type="entry name" value="DNA breaking-rejoining enzymes"/>
    <property type="match status" value="1"/>
</dbReference>
<sequence>MPYIRKLPSGKWQATVRGPKTASNPSGRYTMTDPLKGVVKEWATRKELEFSRDEWVDPSLSKTTFREWYERWWAARVVDSEETVRGDGGCFRNHILPYWESWRLRRIKRMDVQAWVRDMEEREVGPFAIRRSFNLFVSVMGDAVTEELIPATPVRDIDLPDTSPKPPAWFTRDQVDRLAAQLPEGHAIMTELMVMTGLRWGEAAGLRGSAVDWLRGRATVHGTLTQYGKWKDHPKSKRSRREVPVPRYVLDDMAKLLIGRDSDSYIFVTVRGARPLSGANWRVRWYAAIDSANDLIKQENAKLGPTSDPIDPVPAYTPHDCRHTCASWLVQAGVPLYDVQKLLGHENFQTTQRYAHLAPDAHGAVEAGWGRLVTHQRRTVAL</sequence>
<evidence type="ECO:0000313" key="8">
    <source>
        <dbReference type="Proteomes" id="UP000253318"/>
    </source>
</evidence>
<dbReference type="Proteomes" id="UP000253318">
    <property type="component" value="Unassembled WGS sequence"/>
</dbReference>
<feature type="domain" description="Tyr recombinase" evidence="6">
    <location>
        <begin position="165"/>
        <end position="367"/>
    </location>
</feature>
<evidence type="ECO:0000256" key="3">
    <source>
        <dbReference type="ARBA" id="ARBA00023125"/>
    </source>
</evidence>
<organism evidence="7 8">
    <name type="scientific">Marinitenerispora sediminis</name>
    <dbReference type="NCBI Taxonomy" id="1931232"/>
    <lineage>
        <taxon>Bacteria</taxon>
        <taxon>Bacillati</taxon>
        <taxon>Actinomycetota</taxon>
        <taxon>Actinomycetes</taxon>
        <taxon>Streptosporangiales</taxon>
        <taxon>Nocardiopsidaceae</taxon>
        <taxon>Marinitenerispora</taxon>
    </lineage>
</organism>
<dbReference type="GO" id="GO:0003677">
    <property type="term" value="F:DNA binding"/>
    <property type="evidence" value="ECO:0007669"/>
    <property type="project" value="UniProtKB-KW"/>
</dbReference>
<evidence type="ECO:0000313" key="7">
    <source>
        <dbReference type="EMBL" id="RCV59345.1"/>
    </source>
</evidence>
<evidence type="ECO:0000256" key="1">
    <source>
        <dbReference type="ARBA" id="ARBA00008857"/>
    </source>
</evidence>
<dbReference type="Pfam" id="PF14659">
    <property type="entry name" value="Phage_int_SAM_3"/>
    <property type="match status" value="1"/>
</dbReference>
<evidence type="ECO:0000256" key="5">
    <source>
        <dbReference type="SAM" id="MobiDB-lite"/>
    </source>
</evidence>
<dbReference type="EMBL" id="QEIN01000063">
    <property type="protein sequence ID" value="RCV59345.1"/>
    <property type="molecule type" value="Genomic_DNA"/>
</dbReference>
<dbReference type="Pfam" id="PF00589">
    <property type="entry name" value="Phage_integrase"/>
    <property type="match status" value="1"/>
</dbReference>
<dbReference type="InterPro" id="IPR010998">
    <property type="entry name" value="Integrase_recombinase_N"/>
</dbReference>
<dbReference type="Gene3D" id="1.10.443.10">
    <property type="entry name" value="Intergrase catalytic core"/>
    <property type="match status" value="1"/>
</dbReference>
<evidence type="ECO:0000256" key="2">
    <source>
        <dbReference type="ARBA" id="ARBA00022908"/>
    </source>
</evidence>
<dbReference type="InterPro" id="IPR011010">
    <property type="entry name" value="DNA_brk_join_enz"/>
</dbReference>
<accession>A0A368T749</accession>
<dbReference type="PROSITE" id="PS51898">
    <property type="entry name" value="TYR_RECOMBINASE"/>
    <property type="match status" value="1"/>
</dbReference>
<dbReference type="Gene3D" id="1.10.150.130">
    <property type="match status" value="1"/>
</dbReference>
<comment type="caution">
    <text evidence="7">The sequence shown here is derived from an EMBL/GenBank/DDBJ whole genome shotgun (WGS) entry which is preliminary data.</text>
</comment>
<gene>
    <name evidence="7" type="ORF">DEF24_10265</name>
</gene>
<comment type="similarity">
    <text evidence="1">Belongs to the 'phage' integrase family.</text>
</comment>
<name>A0A368T749_9ACTN</name>
<protein>
    <submittedName>
        <fullName evidence="7">Site-specific integrase</fullName>
    </submittedName>
</protein>
<dbReference type="PANTHER" id="PTHR30349">
    <property type="entry name" value="PHAGE INTEGRASE-RELATED"/>
    <property type="match status" value="1"/>
</dbReference>
<dbReference type="InterPro" id="IPR002104">
    <property type="entry name" value="Integrase_catalytic"/>
</dbReference>
<dbReference type="OrthoDB" id="1822491at2"/>
<keyword evidence="2" id="KW-0229">DNA integration</keyword>
<evidence type="ECO:0000259" key="6">
    <source>
        <dbReference type="PROSITE" id="PS51898"/>
    </source>
</evidence>
<dbReference type="InterPro" id="IPR050090">
    <property type="entry name" value="Tyrosine_recombinase_XerCD"/>
</dbReference>